<dbReference type="Proteomes" id="UP000541444">
    <property type="component" value="Unassembled WGS sequence"/>
</dbReference>
<evidence type="ECO:0000259" key="2">
    <source>
        <dbReference type="Pfam" id="PF03478"/>
    </source>
</evidence>
<dbReference type="AlphaFoldDB" id="A0A7J7LP09"/>
<evidence type="ECO:0000313" key="4">
    <source>
        <dbReference type="Proteomes" id="UP000541444"/>
    </source>
</evidence>
<keyword evidence="1" id="KW-0732">Signal</keyword>
<accession>A0A7J7LP09</accession>
<feature type="domain" description="KIB1-4 beta-propeller" evidence="2">
    <location>
        <begin position="402"/>
        <end position="596"/>
    </location>
</feature>
<dbReference type="OrthoDB" id="1923116at2759"/>
<keyword evidence="4" id="KW-1185">Reference proteome</keyword>
<comment type="caution">
    <text evidence="3">The sequence shown here is derived from an EMBL/GenBank/DDBJ whole genome shotgun (WGS) entry which is preliminary data.</text>
</comment>
<organism evidence="3 4">
    <name type="scientific">Kingdonia uniflora</name>
    <dbReference type="NCBI Taxonomy" id="39325"/>
    <lineage>
        <taxon>Eukaryota</taxon>
        <taxon>Viridiplantae</taxon>
        <taxon>Streptophyta</taxon>
        <taxon>Embryophyta</taxon>
        <taxon>Tracheophyta</taxon>
        <taxon>Spermatophyta</taxon>
        <taxon>Magnoliopsida</taxon>
        <taxon>Ranunculales</taxon>
        <taxon>Circaeasteraceae</taxon>
        <taxon>Kingdonia</taxon>
    </lineage>
</organism>
<proteinExistence type="predicted"/>
<reference evidence="3 4" key="1">
    <citation type="journal article" date="2020" name="IScience">
        <title>Genome Sequencing of the Endangered Kingdonia uniflora (Circaeasteraceae, Ranunculales) Reveals Potential Mechanisms of Evolutionary Specialization.</title>
        <authorList>
            <person name="Sun Y."/>
            <person name="Deng T."/>
            <person name="Zhang A."/>
            <person name="Moore M.J."/>
            <person name="Landis J.B."/>
            <person name="Lin N."/>
            <person name="Zhang H."/>
            <person name="Zhang X."/>
            <person name="Huang J."/>
            <person name="Zhang X."/>
            <person name="Sun H."/>
            <person name="Wang H."/>
        </authorList>
    </citation>
    <scope>NUCLEOTIDE SEQUENCE [LARGE SCALE GENOMIC DNA]</scope>
    <source>
        <strain evidence="3">TB1705</strain>
        <tissue evidence="3">Leaf</tissue>
    </source>
</reference>
<dbReference type="GO" id="GO:0009507">
    <property type="term" value="C:chloroplast"/>
    <property type="evidence" value="ECO:0007669"/>
    <property type="project" value="TreeGrafter"/>
</dbReference>
<dbReference type="PANTHER" id="PTHR36802:SF1">
    <property type="entry name" value="OS02G0815400 PROTEIN"/>
    <property type="match status" value="1"/>
</dbReference>
<name>A0A7J7LP09_9MAGN</name>
<dbReference type="EMBL" id="JACGCM010002131">
    <property type="protein sequence ID" value="KAF6144401.1"/>
    <property type="molecule type" value="Genomic_DNA"/>
</dbReference>
<protein>
    <recommendedName>
        <fullName evidence="2">KIB1-4 beta-propeller domain-containing protein</fullName>
    </recommendedName>
</protein>
<dbReference type="Pfam" id="PF03478">
    <property type="entry name" value="Beta-prop_KIB1-4"/>
    <property type="match status" value="1"/>
</dbReference>
<feature type="signal peptide" evidence="1">
    <location>
        <begin position="1"/>
        <end position="17"/>
    </location>
</feature>
<evidence type="ECO:0000313" key="3">
    <source>
        <dbReference type="EMBL" id="KAF6144401.1"/>
    </source>
</evidence>
<dbReference type="PANTHER" id="PTHR36802">
    <property type="entry name" value="OS02G0815400 PROTEIN"/>
    <property type="match status" value="1"/>
</dbReference>
<evidence type="ECO:0000256" key="1">
    <source>
        <dbReference type="SAM" id="SignalP"/>
    </source>
</evidence>
<gene>
    <name evidence="3" type="ORF">GIB67_024628</name>
</gene>
<feature type="chain" id="PRO_5029710804" description="KIB1-4 beta-propeller domain-containing protein" evidence="1">
    <location>
        <begin position="18"/>
        <end position="626"/>
    </location>
</feature>
<sequence>MVSLLLLQPLLPNLCSSSQISFKFHRNYSHLPTLFSLSPSKKQSIPNRSLSTITFALAESDSSKSLNQEQTPLLLQEIADSFALPSDYFAQLPSDLRLDLNDAAFDLANGPVIDECGRELGEILLNLSRAWEMGDTSTSSSIASKLPSLSGSLTDNAKSAFGKRLVSSGRRFQSMGQYGQGELQRIAKAMIKTGKLFSATPVTTASEKPEKETRMFKFGELQVALTSDKANIGAAIAFVFGIISWELSLGIQNVPESSLQYANDNALMLAKSLRGALLTVCYSSTVLSMVSVVGLILLGRQLKSKEPVWFDCLRSKILLGLVRSVRNGDPLHYLLRRSIPNQPLKEGGIPLLMLAEKMNNATDKARVKTRKFLSLSDNKVHNLDLPGAHGQRCWGSPFGWTGQYIVMIIHSGGQSLSFVNSGENAWTTLKTHHGGYYRDSDGSYTDVLLFKGALFAVTCEGFLRSCTTHNQTSVIVTHITALQFTGLERVYLVEMAGKLHMVVRIVNADSVVPAQSDHNVNTTFFHVYKLDLFSLRMEWTQLKKLGDYILFLGNNNTSFSIVASDYPGCKRGRIYYTGDYSDIHGRRIGHDMGIFNLETKSFEPLYTGDDAFSWHSPPVWITPTLW</sequence>
<dbReference type="InterPro" id="IPR005174">
    <property type="entry name" value="KIB1-4_b-propeller"/>
</dbReference>